<name>A0A494XJD8_9BURK</name>
<reference evidence="1 2" key="1">
    <citation type="submission" date="2018-10" db="EMBL/GenBank/DDBJ databases">
        <title>Paraburkholderia sp. 7MK8-2, isolated from soil.</title>
        <authorList>
            <person name="Gao Z.-H."/>
            <person name="Qiu L.-H."/>
        </authorList>
    </citation>
    <scope>NUCLEOTIDE SEQUENCE [LARGE SCALE GENOMIC DNA]</scope>
    <source>
        <strain evidence="1 2">7MK8-2</strain>
    </source>
</reference>
<dbReference type="InterPro" id="IPR047046">
    <property type="entry name" value="YpjD/YvdC"/>
</dbReference>
<dbReference type="InterPro" id="IPR014988">
    <property type="entry name" value="Uncharacterised_YqcI/YcgG"/>
</dbReference>
<organism evidence="1 2">
    <name type="scientific">Trinickia fusca</name>
    <dbReference type="NCBI Taxonomy" id="2419777"/>
    <lineage>
        <taxon>Bacteria</taxon>
        <taxon>Pseudomonadati</taxon>
        <taxon>Pseudomonadota</taxon>
        <taxon>Betaproteobacteria</taxon>
        <taxon>Burkholderiales</taxon>
        <taxon>Burkholderiaceae</taxon>
        <taxon>Trinickia</taxon>
    </lineage>
</organism>
<evidence type="ECO:0008006" key="3">
    <source>
        <dbReference type="Google" id="ProtNLM"/>
    </source>
</evidence>
<dbReference type="Pfam" id="PF08892">
    <property type="entry name" value="YqcI_YcgG"/>
    <property type="match status" value="1"/>
</dbReference>
<evidence type="ECO:0000313" key="2">
    <source>
        <dbReference type="Proteomes" id="UP000280434"/>
    </source>
</evidence>
<keyword evidence="2" id="KW-1185">Reference proteome</keyword>
<gene>
    <name evidence="1" type="ORF">D7S89_12995</name>
</gene>
<dbReference type="OrthoDB" id="5800908at2"/>
<dbReference type="RefSeq" id="WP_121278089.1">
    <property type="nucleotide sequence ID" value="NZ_RBZV01000004.1"/>
</dbReference>
<dbReference type="EMBL" id="RBZV01000004">
    <property type="protein sequence ID" value="RKP48239.1"/>
    <property type="molecule type" value="Genomic_DNA"/>
</dbReference>
<dbReference type="AlphaFoldDB" id="A0A494XJD8"/>
<accession>A0A494XJD8</accession>
<proteinExistence type="predicted"/>
<sequence length="413" mass="46468">MKHDTFLDATQIIHLSKKVRETAINLGGYWRPLSAVARVLEELGEIGELLVDDSADQSHLAAELADMFIITTCIADQYCANVVDLLKNMPPADGERGAGDYASLRVMFCCLAQRTGRLGRLINYLEGDKTPKPNEPVSNVTTEVACIQHILFRMTAATGENLVKVVNAILDMNARRDRARFKSNWDPSTALSRDRFGAVIGKTLCPFAQHAKIWGAPDIDDKKDFAYNASQIAQVLCRFCRVAPTEGLDGFVIRIHVPEQIRDLASFSSAFFHIVAELGRASKEAGWDNPMEENLSSPEWRFRFCGISFFITTFAPFYRGDHPRFSWRRDSAFVLLQPEFSFDHHGIHSNNPKRTSIKETIRQGFSRNSVGYSTDLVEQPLEALKYIKPLQLGDSPIEWWEISTMKGNTTKTT</sequence>
<dbReference type="PANTHER" id="PTHR42692:SF2">
    <property type="entry name" value="IG HYPOTHETICAL 16995"/>
    <property type="match status" value="1"/>
</dbReference>
<dbReference type="PANTHER" id="PTHR42692">
    <property type="entry name" value="NUCLEOTIDE PYROPHOSPHOHYDROLASE"/>
    <property type="match status" value="1"/>
</dbReference>
<dbReference type="Proteomes" id="UP000280434">
    <property type="component" value="Unassembled WGS sequence"/>
</dbReference>
<evidence type="ECO:0000313" key="1">
    <source>
        <dbReference type="EMBL" id="RKP48239.1"/>
    </source>
</evidence>
<comment type="caution">
    <text evidence="1">The sequence shown here is derived from an EMBL/GenBank/DDBJ whole genome shotgun (WGS) entry which is preliminary data.</text>
</comment>
<dbReference type="SUPFAM" id="SSF101386">
    <property type="entry name" value="all-alpha NTP pyrophosphatases"/>
    <property type="match status" value="1"/>
</dbReference>
<dbReference type="Gene3D" id="1.10.287.1080">
    <property type="entry name" value="MazG-like"/>
    <property type="match status" value="1"/>
</dbReference>
<protein>
    <recommendedName>
        <fullName evidence="3">NTP pyrophosphohydrolase MazG putative catalytic core domain-containing protein</fullName>
    </recommendedName>
</protein>